<protein>
    <submittedName>
        <fullName evidence="2">Uncharacterized protein</fullName>
    </submittedName>
</protein>
<sequence length="176" mass="19656">MLLMGRDTDVVNNSGDQNWVPRTVYTCQEGPGCHRPESPDEDDRDSEEEMSVMSKPMEEICCFQLLQVCGYFSGSSYKGQPHRDSCLQPYPPQPLCMCLSPSVKNEEQSEHYNSVWVQPFSTVHEPGICFYLEDEELKKSGCSVVGPCYCRRSPPLPLSRPQRAAGPSPGVDRCGA</sequence>
<evidence type="ECO:0000313" key="2">
    <source>
        <dbReference type="EMBL" id="KYO40223.1"/>
    </source>
</evidence>
<dbReference type="EMBL" id="AKHW03002060">
    <property type="protein sequence ID" value="KYO40223.1"/>
    <property type="molecule type" value="Genomic_DNA"/>
</dbReference>
<feature type="compositionally biased region" description="Acidic residues" evidence="1">
    <location>
        <begin position="39"/>
        <end position="50"/>
    </location>
</feature>
<evidence type="ECO:0000256" key="1">
    <source>
        <dbReference type="SAM" id="MobiDB-lite"/>
    </source>
</evidence>
<gene>
    <name evidence="2" type="ORF">Y1Q_0023934</name>
</gene>
<organism evidence="2 3">
    <name type="scientific">Alligator mississippiensis</name>
    <name type="common">American alligator</name>
    <dbReference type="NCBI Taxonomy" id="8496"/>
    <lineage>
        <taxon>Eukaryota</taxon>
        <taxon>Metazoa</taxon>
        <taxon>Chordata</taxon>
        <taxon>Craniata</taxon>
        <taxon>Vertebrata</taxon>
        <taxon>Euteleostomi</taxon>
        <taxon>Archelosauria</taxon>
        <taxon>Archosauria</taxon>
        <taxon>Crocodylia</taxon>
        <taxon>Alligatoridae</taxon>
        <taxon>Alligatorinae</taxon>
        <taxon>Alligator</taxon>
    </lineage>
</organism>
<feature type="region of interest" description="Disordered" evidence="1">
    <location>
        <begin position="29"/>
        <end position="50"/>
    </location>
</feature>
<accession>A0A151NU02</accession>
<keyword evidence="3" id="KW-1185">Reference proteome</keyword>
<reference evidence="2 3" key="1">
    <citation type="journal article" date="2012" name="Genome Biol.">
        <title>Sequencing three crocodilian genomes to illuminate the evolution of archosaurs and amniotes.</title>
        <authorList>
            <person name="St John J.A."/>
            <person name="Braun E.L."/>
            <person name="Isberg S.R."/>
            <person name="Miles L.G."/>
            <person name="Chong A.Y."/>
            <person name="Gongora J."/>
            <person name="Dalzell P."/>
            <person name="Moran C."/>
            <person name="Bed'hom B."/>
            <person name="Abzhanov A."/>
            <person name="Burgess S.C."/>
            <person name="Cooksey A.M."/>
            <person name="Castoe T.A."/>
            <person name="Crawford N.G."/>
            <person name="Densmore L.D."/>
            <person name="Drew J.C."/>
            <person name="Edwards S.V."/>
            <person name="Faircloth B.C."/>
            <person name="Fujita M.K."/>
            <person name="Greenwold M.J."/>
            <person name="Hoffmann F.G."/>
            <person name="Howard J.M."/>
            <person name="Iguchi T."/>
            <person name="Janes D.E."/>
            <person name="Khan S.Y."/>
            <person name="Kohno S."/>
            <person name="de Koning A.J."/>
            <person name="Lance S.L."/>
            <person name="McCarthy F.M."/>
            <person name="McCormack J.E."/>
            <person name="Merchant M.E."/>
            <person name="Peterson D.G."/>
            <person name="Pollock D.D."/>
            <person name="Pourmand N."/>
            <person name="Raney B.J."/>
            <person name="Roessler K.A."/>
            <person name="Sanford J.R."/>
            <person name="Sawyer R.H."/>
            <person name="Schmidt C.J."/>
            <person name="Triplett E.W."/>
            <person name="Tuberville T.D."/>
            <person name="Venegas-Anaya M."/>
            <person name="Howard J.T."/>
            <person name="Jarvis E.D."/>
            <person name="Guillette L.J.Jr."/>
            <person name="Glenn T.C."/>
            <person name="Green R.E."/>
            <person name="Ray D.A."/>
        </authorList>
    </citation>
    <scope>NUCLEOTIDE SEQUENCE [LARGE SCALE GENOMIC DNA]</scope>
    <source>
        <strain evidence="2">KSC_2009_1</strain>
    </source>
</reference>
<dbReference type="Proteomes" id="UP000050525">
    <property type="component" value="Unassembled WGS sequence"/>
</dbReference>
<comment type="caution">
    <text evidence="2">The sequence shown here is derived from an EMBL/GenBank/DDBJ whole genome shotgun (WGS) entry which is preliminary data.</text>
</comment>
<dbReference type="AlphaFoldDB" id="A0A151NU02"/>
<name>A0A151NU02_ALLMI</name>
<proteinExistence type="predicted"/>
<evidence type="ECO:0000313" key="3">
    <source>
        <dbReference type="Proteomes" id="UP000050525"/>
    </source>
</evidence>